<evidence type="ECO:0000256" key="3">
    <source>
        <dbReference type="ARBA" id="ARBA00010682"/>
    </source>
</evidence>
<evidence type="ECO:0000256" key="1">
    <source>
        <dbReference type="ARBA" id="ARBA00003537"/>
    </source>
</evidence>
<evidence type="ECO:0000256" key="11">
    <source>
        <dbReference type="RuleBase" id="RU365024"/>
    </source>
</evidence>
<keyword evidence="8 11" id="KW-0594">Phospholipid biosynthesis</keyword>
<comment type="function">
    <text evidence="1 11">Functions in the biosynthesis of the anionic phospholipids phosphatidylglycerol and cardiolipin.</text>
</comment>
<evidence type="ECO:0000256" key="2">
    <source>
        <dbReference type="ARBA" id="ARBA00005042"/>
    </source>
</evidence>
<dbReference type="SUPFAM" id="SSF56024">
    <property type="entry name" value="Phospholipase D/nuclease"/>
    <property type="match status" value="1"/>
</dbReference>
<dbReference type="EC" id="2.7.8.5" evidence="11"/>
<dbReference type="Proteomes" id="UP000051574">
    <property type="component" value="Unassembled WGS sequence"/>
</dbReference>
<dbReference type="Gene3D" id="3.30.870.10">
    <property type="entry name" value="Endonuclease Chain A"/>
    <property type="match status" value="2"/>
</dbReference>
<evidence type="ECO:0000313" key="13">
    <source>
        <dbReference type="EMBL" id="KRT79754.1"/>
    </source>
</evidence>
<keyword evidence="5 11" id="KW-0808">Transferase</keyword>
<dbReference type="AlphaFoldDB" id="A0A0T6AXA7"/>
<dbReference type="PROSITE" id="PS50035">
    <property type="entry name" value="PLD"/>
    <property type="match status" value="1"/>
</dbReference>
<dbReference type="SMART" id="SM00155">
    <property type="entry name" value="PLDc"/>
    <property type="match status" value="1"/>
</dbReference>
<protein>
    <recommendedName>
        <fullName evidence="11">CDP-diacylglycerol--glycerol-3-phosphate 3-phosphatidyltransferase</fullName>
        <ecNumber evidence="11">2.7.8.5</ecNumber>
    </recommendedName>
</protein>
<dbReference type="CDD" id="cd09137">
    <property type="entry name" value="PLDc_PGS1_euk_2"/>
    <property type="match status" value="1"/>
</dbReference>
<dbReference type="EMBL" id="LJIG01022592">
    <property type="protein sequence ID" value="KRT79754.1"/>
    <property type="molecule type" value="Genomic_DNA"/>
</dbReference>
<comment type="caution">
    <text evidence="13">The sequence shown here is derived from an EMBL/GenBank/DDBJ whole genome shotgun (WGS) entry which is preliminary data.</text>
</comment>
<evidence type="ECO:0000256" key="5">
    <source>
        <dbReference type="ARBA" id="ARBA00022679"/>
    </source>
</evidence>
<organism evidence="13 14">
    <name type="scientific">Oryctes borbonicus</name>
    <dbReference type="NCBI Taxonomy" id="1629725"/>
    <lineage>
        <taxon>Eukaryota</taxon>
        <taxon>Metazoa</taxon>
        <taxon>Ecdysozoa</taxon>
        <taxon>Arthropoda</taxon>
        <taxon>Hexapoda</taxon>
        <taxon>Insecta</taxon>
        <taxon>Pterygota</taxon>
        <taxon>Neoptera</taxon>
        <taxon>Endopterygota</taxon>
        <taxon>Coleoptera</taxon>
        <taxon>Polyphaga</taxon>
        <taxon>Scarabaeiformia</taxon>
        <taxon>Scarabaeidae</taxon>
        <taxon>Dynastinae</taxon>
        <taxon>Oryctes</taxon>
    </lineage>
</organism>
<feature type="non-terminal residue" evidence="13">
    <location>
        <position position="439"/>
    </location>
</feature>
<evidence type="ECO:0000313" key="14">
    <source>
        <dbReference type="Proteomes" id="UP000051574"/>
    </source>
</evidence>
<keyword evidence="9 11" id="KW-1208">Phospholipid metabolism</keyword>
<dbReference type="InterPro" id="IPR001736">
    <property type="entry name" value="PLipase_D/transphosphatidylase"/>
</dbReference>
<dbReference type="InterPro" id="IPR016270">
    <property type="entry name" value="PGS1"/>
</dbReference>
<evidence type="ECO:0000259" key="12">
    <source>
        <dbReference type="PROSITE" id="PS50035"/>
    </source>
</evidence>
<dbReference type="PIRSF" id="PIRSF000850">
    <property type="entry name" value="Phospholipase_D_PSS"/>
    <property type="match status" value="1"/>
</dbReference>
<dbReference type="CDD" id="cd09135">
    <property type="entry name" value="PLDc_PGS1_euk_1"/>
    <property type="match status" value="1"/>
</dbReference>
<reference evidence="13 14" key="1">
    <citation type="submission" date="2015-09" db="EMBL/GenBank/DDBJ databases">
        <title>Draft genome of the scarab beetle Oryctes borbonicus.</title>
        <authorList>
            <person name="Meyer J.M."/>
            <person name="Markov G.V."/>
            <person name="Baskaran P."/>
            <person name="Herrmann M."/>
            <person name="Sommer R.J."/>
            <person name="Roedelsperger C."/>
        </authorList>
    </citation>
    <scope>NUCLEOTIDE SEQUENCE [LARGE SCALE GENOMIC DNA]</scope>
    <source>
        <strain evidence="13">OB123</strain>
        <tissue evidence="13">Whole animal</tissue>
    </source>
</reference>
<evidence type="ECO:0000256" key="9">
    <source>
        <dbReference type="ARBA" id="ARBA00023264"/>
    </source>
</evidence>
<dbReference type="GO" id="GO:0008444">
    <property type="term" value="F:CDP-diacylglycerol-glycerol-3-phosphate 3-phosphatidyltransferase activity"/>
    <property type="evidence" value="ECO:0007669"/>
    <property type="project" value="UniProtKB-EC"/>
</dbReference>
<comment type="similarity">
    <text evidence="3 11">Belongs to the CDP-alcohol phosphatidyltransferase class-II family.</text>
</comment>
<sequence length="439" mass="50007">MFRRMLNTVIETTINTQHESVVHPSPFSQNDVTHLNWLCSVTPCFPIKAKNVSILHEPQEFYEALYEKCLTAQKRITLVSLYLGTGAMESNLVTAMLNNTYFINGSLKINILLDYTRGSRFPNNSRTALIPLLKRNDINCNVSLYHTPVLRGLRKRLAPNRWNELFGLQHMKLYIFDDTLIISGANLSNDYFTNRQDRYFMITDKNLCDFYSGLVSKVQNFSLELDKYDNASLSTGWTQLPYEGDKHKFVEQAGDTIENYLLDARDEQNSHLKDGCDTWVFPLVQMGQLGIEQDAAVTDRILAEAPKGTRLYIATGYFNLTHQYMETIIYNSQARCKLLMAHPNANGFKGAKGAAGGIPDAYSLIAQRFRAKLEKLGQSNRVTLQEYLKPGWTYHAKGLWYYPPNSEYPSLTLIGSPNFGERSVKKDLETQVAIVTENE</sequence>
<keyword evidence="7 11" id="KW-0443">Lipid metabolism</keyword>
<keyword evidence="11" id="KW-0547">Nucleotide-binding</keyword>
<proteinExistence type="inferred from homology"/>
<evidence type="ECO:0000256" key="7">
    <source>
        <dbReference type="ARBA" id="ARBA00023098"/>
    </source>
</evidence>
<evidence type="ECO:0000256" key="4">
    <source>
        <dbReference type="ARBA" id="ARBA00022516"/>
    </source>
</evidence>
<dbReference type="PANTHER" id="PTHR12586:SF1">
    <property type="entry name" value="CDP-DIACYLGLYCEROL--GLYCEROL-3-PHOSPHATE 3-PHOSPHATIDYLTRANSFERASE, MITOCHONDRIAL"/>
    <property type="match status" value="1"/>
</dbReference>
<dbReference type="GO" id="GO:0005739">
    <property type="term" value="C:mitochondrion"/>
    <property type="evidence" value="ECO:0007669"/>
    <property type="project" value="UniProtKB-SubCell"/>
</dbReference>
<accession>A0A0T6AXA7</accession>
<comment type="pathway">
    <text evidence="2 11">Phospholipid metabolism; phosphatidylglycerol biosynthesis; phosphatidylglycerol from CDP-diacylglycerol: step 1/2.</text>
</comment>
<evidence type="ECO:0000256" key="8">
    <source>
        <dbReference type="ARBA" id="ARBA00023209"/>
    </source>
</evidence>
<feature type="domain" description="PLD phosphodiesterase" evidence="12">
    <location>
        <begin position="165"/>
        <end position="191"/>
    </location>
</feature>
<keyword evidence="4 11" id="KW-0444">Lipid biosynthesis</keyword>
<comment type="subcellular location">
    <subcellularLocation>
        <location evidence="11">Mitochondrion</location>
    </subcellularLocation>
</comment>
<dbReference type="OrthoDB" id="10250191at2759"/>
<dbReference type="GO" id="GO:0005524">
    <property type="term" value="F:ATP binding"/>
    <property type="evidence" value="ECO:0007669"/>
    <property type="project" value="UniProtKB-KW"/>
</dbReference>
<dbReference type="UniPathway" id="UPA00084">
    <property type="reaction ID" value="UER00503"/>
</dbReference>
<evidence type="ECO:0000256" key="6">
    <source>
        <dbReference type="ARBA" id="ARBA00022737"/>
    </source>
</evidence>
<dbReference type="PANTHER" id="PTHR12586">
    <property type="entry name" value="CDP-DIACYLGLYCEROL--SERINE O-PHOSPHATIDYLTRANSFERASE"/>
    <property type="match status" value="1"/>
</dbReference>
<name>A0A0T6AXA7_9SCAR</name>
<dbReference type="GO" id="GO:0032049">
    <property type="term" value="P:cardiolipin biosynthetic process"/>
    <property type="evidence" value="ECO:0007669"/>
    <property type="project" value="InterPro"/>
</dbReference>
<keyword evidence="14" id="KW-1185">Reference proteome</keyword>
<keyword evidence="6" id="KW-0677">Repeat</keyword>
<gene>
    <name evidence="13" type="ORF">AMK59_8013</name>
</gene>
<comment type="catalytic activity">
    <reaction evidence="10 11">
        <text>a CDP-1,2-diacyl-sn-glycerol + sn-glycerol 3-phosphate = a 1,2-diacyl-sn-glycero-3-phospho-(1'-sn-glycero-3'-phosphate) + CMP + H(+)</text>
        <dbReference type="Rhea" id="RHEA:12593"/>
        <dbReference type="ChEBI" id="CHEBI:15378"/>
        <dbReference type="ChEBI" id="CHEBI:57597"/>
        <dbReference type="ChEBI" id="CHEBI:58332"/>
        <dbReference type="ChEBI" id="CHEBI:60110"/>
        <dbReference type="ChEBI" id="CHEBI:60377"/>
        <dbReference type="EC" id="2.7.8.5"/>
    </reaction>
</comment>
<evidence type="ECO:0000256" key="10">
    <source>
        <dbReference type="ARBA" id="ARBA00048586"/>
    </source>
</evidence>
<keyword evidence="11" id="KW-0496">Mitochondrion</keyword>
<keyword evidence="11" id="KW-0067">ATP-binding</keyword>
<dbReference type="Pfam" id="PF00614">
    <property type="entry name" value="PLDc"/>
    <property type="match status" value="1"/>
</dbReference>